<evidence type="ECO:0000313" key="2">
    <source>
        <dbReference type="EMBL" id="QGZ90338.1"/>
    </source>
</evidence>
<organism evidence="2 3">
    <name type="scientific">Microcystis aeruginosa FD4</name>
    <dbReference type="NCBI Taxonomy" id="2686288"/>
    <lineage>
        <taxon>Bacteria</taxon>
        <taxon>Bacillati</taxon>
        <taxon>Cyanobacteriota</taxon>
        <taxon>Cyanophyceae</taxon>
        <taxon>Oscillatoriophycideae</taxon>
        <taxon>Chroococcales</taxon>
        <taxon>Microcystaceae</taxon>
        <taxon>Microcystis</taxon>
    </lineage>
</organism>
<evidence type="ECO:0000259" key="1">
    <source>
        <dbReference type="Pfam" id="PF00535"/>
    </source>
</evidence>
<evidence type="ECO:0000313" key="3">
    <source>
        <dbReference type="Proteomes" id="UP000438345"/>
    </source>
</evidence>
<name>A0A857D3C9_MICAE</name>
<dbReference type="GO" id="GO:0016740">
    <property type="term" value="F:transferase activity"/>
    <property type="evidence" value="ECO:0007669"/>
    <property type="project" value="UniProtKB-KW"/>
</dbReference>
<dbReference type="Proteomes" id="UP000438345">
    <property type="component" value="Chromosome"/>
</dbReference>
<dbReference type="InterPro" id="IPR029044">
    <property type="entry name" value="Nucleotide-diphossugar_trans"/>
</dbReference>
<dbReference type="PANTHER" id="PTHR43685:SF3">
    <property type="entry name" value="SLR2126 PROTEIN"/>
    <property type="match status" value="1"/>
</dbReference>
<dbReference type="InterPro" id="IPR050834">
    <property type="entry name" value="Glycosyltransf_2"/>
</dbReference>
<dbReference type="AlphaFoldDB" id="A0A857D3C9"/>
<gene>
    <name evidence="2" type="ORF">GQR42_13125</name>
</gene>
<dbReference type="PANTHER" id="PTHR43685">
    <property type="entry name" value="GLYCOSYLTRANSFERASE"/>
    <property type="match status" value="1"/>
</dbReference>
<sequence>MMTETPITFSIIIPTYNRPERLKTCLDSLLNLDYPPDNFEIIIVDDGSNQPLDTLVNPYQNQLNLTLIRQNNSGPAKARNTGANAAQGEYLAFTDDDCTLDQKWLSALEKGFLETPNALLGGKTINALPNNPYSTASQLLIDYLYDYYNHQSQKVQFFASNNFALSRELFQKVGQFDLSFPLAAGEDREFCDRWLGASYPLVYIDDAIIYHAHHLTLTKFWRQHFNYGCGAYYFHQIRSRRNQTSLKVEPLNFYFQLLTYPFLNQCEQTSKVFLSGLLLISQLANILGFFKIKLQNI</sequence>
<dbReference type="Pfam" id="PF00535">
    <property type="entry name" value="Glycos_transf_2"/>
    <property type="match status" value="1"/>
</dbReference>
<dbReference type="InterPro" id="IPR001173">
    <property type="entry name" value="Glyco_trans_2-like"/>
</dbReference>
<reference evidence="2 3" key="1">
    <citation type="submission" date="2019-12" db="EMBL/GenBank/DDBJ databases">
        <title>Complete genome sequence of Microcystis aeruginosa strain FD4.</title>
        <authorList>
            <person name="Urakawa H."/>
        </authorList>
    </citation>
    <scope>NUCLEOTIDE SEQUENCE [LARGE SCALE GENOMIC DNA]</scope>
    <source>
        <strain evidence="2 3">FD4</strain>
    </source>
</reference>
<keyword evidence="2" id="KW-0808">Transferase</keyword>
<feature type="domain" description="Glycosyltransferase 2-like" evidence="1">
    <location>
        <begin position="10"/>
        <end position="173"/>
    </location>
</feature>
<protein>
    <submittedName>
        <fullName evidence="2">Glycosyltransferase</fullName>
    </submittedName>
</protein>
<dbReference type="SUPFAM" id="SSF53448">
    <property type="entry name" value="Nucleotide-diphospho-sugar transferases"/>
    <property type="match status" value="1"/>
</dbReference>
<proteinExistence type="predicted"/>
<accession>A0A857D3C9</accession>
<dbReference type="Gene3D" id="3.90.550.10">
    <property type="entry name" value="Spore Coat Polysaccharide Biosynthesis Protein SpsA, Chain A"/>
    <property type="match status" value="1"/>
</dbReference>
<dbReference type="RefSeq" id="WP_158200293.1">
    <property type="nucleotide sequence ID" value="NZ_CP046973.1"/>
</dbReference>
<dbReference type="EMBL" id="CP046973">
    <property type="protein sequence ID" value="QGZ90338.1"/>
    <property type="molecule type" value="Genomic_DNA"/>
</dbReference>